<accession>A0AAX3ZVU3</accession>
<reference evidence="2 3" key="1">
    <citation type="submission" date="2023-08" db="EMBL/GenBank/DDBJ databases">
        <authorList>
            <person name="Du S."/>
            <person name="Wu Z."/>
            <person name="Wu Y."/>
            <person name="Yang M."/>
            <person name="Shao J."/>
            <person name="Liu H."/>
            <person name="Zhao Y."/>
            <person name="Zhang Z."/>
        </authorList>
    </citation>
    <scope>NUCLEOTIDE SEQUENCE [LARGE SCALE GENOMIC DNA]</scope>
</reference>
<evidence type="ECO:0000313" key="2">
    <source>
        <dbReference type="EMBL" id="WMM95238.1"/>
    </source>
</evidence>
<name>A0AAX3ZVU3_9CAUD</name>
<proteinExistence type="predicted"/>
<gene>
    <name evidence="2" type="ORF">CRP114_gp39</name>
</gene>
<dbReference type="EMBL" id="OR420740">
    <property type="protein sequence ID" value="WMM95238.1"/>
    <property type="molecule type" value="Genomic_DNA"/>
</dbReference>
<feature type="coiled-coil region" evidence="1">
    <location>
        <begin position="287"/>
        <end position="314"/>
    </location>
</feature>
<sequence>MARQVVGNPFENQIGTVSATATPVDIYERGVVKRSPFEALANTLSNLEQKASPILERERQRLAQKEFAEGSRLYEENRIALGEAVKSGLIEEGESPYLKKGYRASQMSTMAMRYTSELEAALERQKLYTNDDPARIEKFIAKFQGDFMKSNGMDEFADHEVSEYFGQAANKGNELFRASWRSKHVAWQREQNYKAFEAEVAETTINLFRPDMDEAETEVAMSSFKEWLEGRAANANIDGMKNEDVLNTILTGVGLAVEQTGDTSILEVFESTKFGTAAASKSLKVQAKILEIERRSITLENQRAAQEEKQLQKDLEFNRSIARARAEEFFTAEVQTPELRAAYEESLRVLMDAPDDATQSLAISMRKDLESWDTAELNGGLNKTARSELRLDKLLREATTYERASDIIRDFAEDGKLTPNDVTAKLSLWRSSYDPANDAKFGLDFFTTSTPEGQAAALLYQTIKGNEWDADSQSMIRATRERGAFRVAARAGIAALKEKLGRDPLEHEVDEVVMNIMESFQDRLMEQGIIEPLEETQ</sequence>
<protein>
    <submittedName>
        <fullName evidence="2">Uncharacterized protein</fullName>
    </submittedName>
</protein>
<evidence type="ECO:0000313" key="3">
    <source>
        <dbReference type="Proteomes" id="UP001301566"/>
    </source>
</evidence>
<keyword evidence="1" id="KW-0175">Coiled coil</keyword>
<keyword evidence="3" id="KW-1185">Reference proteome</keyword>
<dbReference type="Proteomes" id="UP001301566">
    <property type="component" value="Segment"/>
</dbReference>
<organism evidence="2 3">
    <name type="scientific">Roseobacter phage CRP-114</name>
    <dbReference type="NCBI Taxonomy" id="3072842"/>
    <lineage>
        <taxon>Viruses</taxon>
        <taxon>Duplodnaviria</taxon>
        <taxon>Heunggongvirae</taxon>
        <taxon>Uroviricota</taxon>
        <taxon>Caudoviricetes</taxon>
        <taxon>Autographivirales</taxon>
        <taxon>Autographivirales incertae sedis</taxon>
        <taxon>Dynamenevirus</taxon>
        <taxon>Dynamenevirus CRP114</taxon>
    </lineage>
</organism>
<evidence type="ECO:0000256" key="1">
    <source>
        <dbReference type="SAM" id="Coils"/>
    </source>
</evidence>